<accession>A0ABT0DU71</accession>
<name>A0ABT0DU71_9SPHN</name>
<proteinExistence type="predicted"/>
<reference evidence="1 2" key="1">
    <citation type="submission" date="2022-04" db="EMBL/GenBank/DDBJ databases">
        <authorList>
            <person name="Huq M.A."/>
        </authorList>
    </citation>
    <scope>NUCLEOTIDE SEQUENCE [LARGE SCALE GENOMIC DNA]</scope>
    <source>
        <strain evidence="1 2">MAH-33</strain>
    </source>
</reference>
<organism evidence="1 2">
    <name type="scientific">Sphingobium agri</name>
    <dbReference type="NCBI Taxonomy" id="2933566"/>
    <lineage>
        <taxon>Bacteria</taxon>
        <taxon>Pseudomonadati</taxon>
        <taxon>Pseudomonadota</taxon>
        <taxon>Alphaproteobacteria</taxon>
        <taxon>Sphingomonadales</taxon>
        <taxon>Sphingomonadaceae</taxon>
        <taxon>Sphingobium</taxon>
    </lineage>
</organism>
<protein>
    <recommendedName>
        <fullName evidence="3">XRE family transcriptional regulator</fullName>
    </recommendedName>
</protein>
<dbReference type="EMBL" id="JALKHS010000006">
    <property type="protein sequence ID" value="MCK0530658.1"/>
    <property type="molecule type" value="Genomic_DNA"/>
</dbReference>
<dbReference type="Proteomes" id="UP001203512">
    <property type="component" value="Unassembled WGS sequence"/>
</dbReference>
<evidence type="ECO:0000313" key="2">
    <source>
        <dbReference type="Proteomes" id="UP001203512"/>
    </source>
</evidence>
<keyword evidence="2" id="KW-1185">Reference proteome</keyword>
<gene>
    <name evidence="1" type="ORF">MU848_03555</name>
</gene>
<sequence length="117" mass="12800">MFPKTGNVLPSKEAKQAFTAMISQTLVEELGLTHQAVKTAIRWTGASERSVKHWLAGTHAPQGPHLLALMRHSDRILGTLLVAAGRQDVLLAVELSTLREKLVEVVNFIDHVAARDS</sequence>
<evidence type="ECO:0000313" key="1">
    <source>
        <dbReference type="EMBL" id="MCK0530658.1"/>
    </source>
</evidence>
<evidence type="ECO:0008006" key="3">
    <source>
        <dbReference type="Google" id="ProtNLM"/>
    </source>
</evidence>
<comment type="caution">
    <text evidence="1">The sequence shown here is derived from an EMBL/GenBank/DDBJ whole genome shotgun (WGS) entry which is preliminary data.</text>
</comment>
<dbReference type="RefSeq" id="WP_247230242.1">
    <property type="nucleotide sequence ID" value="NZ_JALKHS010000006.1"/>
</dbReference>